<dbReference type="CDD" id="cd08679">
    <property type="entry name" value="C2_DOCK180_related"/>
    <property type="match status" value="1"/>
</dbReference>
<evidence type="ECO:0000313" key="9">
    <source>
        <dbReference type="EMBL" id="EFI94626.1"/>
    </source>
</evidence>
<evidence type="ECO:0000313" key="10">
    <source>
        <dbReference type="Proteomes" id="UP000007431"/>
    </source>
</evidence>
<evidence type="ECO:0000256" key="4">
    <source>
        <dbReference type="ARBA" id="ARBA00022658"/>
    </source>
</evidence>
<dbReference type="Pfam" id="PF06920">
    <property type="entry name" value="DHR-2_Lobe_A"/>
    <property type="match status" value="1"/>
</dbReference>
<dbReference type="GO" id="GO:0007264">
    <property type="term" value="P:small GTPase-mediated signal transduction"/>
    <property type="evidence" value="ECO:0007669"/>
    <property type="project" value="InterPro"/>
</dbReference>
<dbReference type="InterPro" id="IPR046773">
    <property type="entry name" value="DOCKER_Lobe_C"/>
</dbReference>
<dbReference type="Gene3D" id="1.20.58.740">
    <property type="match status" value="1"/>
</dbReference>
<feature type="compositionally biased region" description="Polar residues" evidence="6">
    <location>
        <begin position="209"/>
        <end position="222"/>
    </location>
</feature>
<evidence type="ECO:0000256" key="2">
    <source>
        <dbReference type="ARBA" id="ARBA00022490"/>
    </source>
</evidence>
<feature type="region of interest" description="Disordered" evidence="6">
    <location>
        <begin position="2089"/>
        <end position="2114"/>
    </location>
</feature>
<dbReference type="GO" id="GO:0005737">
    <property type="term" value="C:cytoplasm"/>
    <property type="evidence" value="ECO:0007669"/>
    <property type="project" value="UniProtKB-SubCell"/>
</dbReference>
<feature type="compositionally biased region" description="Low complexity" evidence="6">
    <location>
        <begin position="27"/>
        <end position="39"/>
    </location>
</feature>
<evidence type="ECO:0000256" key="6">
    <source>
        <dbReference type="SAM" id="MobiDB-lite"/>
    </source>
</evidence>
<evidence type="ECO:0000256" key="3">
    <source>
        <dbReference type="ARBA" id="ARBA00022553"/>
    </source>
</evidence>
<dbReference type="Proteomes" id="UP000007431">
    <property type="component" value="Unassembled WGS sequence"/>
</dbReference>
<dbReference type="Pfam" id="PF20421">
    <property type="entry name" value="DHR-2_Lobe_C"/>
    <property type="match status" value="1"/>
</dbReference>
<dbReference type="Gene3D" id="2.60.40.150">
    <property type="entry name" value="C2 domain"/>
    <property type="match status" value="1"/>
</dbReference>
<dbReference type="OMA" id="LWDNQAF"/>
<dbReference type="InterPro" id="IPR043162">
    <property type="entry name" value="DOCK_C_lobe_C"/>
</dbReference>
<dbReference type="Pfam" id="PF14429">
    <property type="entry name" value="DOCK-C2"/>
    <property type="match status" value="1"/>
</dbReference>
<protein>
    <recommendedName>
        <fullName evidence="11">Cytoplasmic protein</fullName>
    </recommendedName>
</protein>
<dbReference type="SUPFAM" id="SSF48371">
    <property type="entry name" value="ARM repeat"/>
    <property type="match status" value="1"/>
</dbReference>
<feature type="region of interest" description="Disordered" evidence="6">
    <location>
        <begin position="209"/>
        <end position="238"/>
    </location>
</feature>
<sequence length="2137" mass="238768">MWEPLPLIVYGYAKYPLSPSRRDTRVSSRSRLSTVTETSSTDERTNSDVVSLEVGDEVYAFEKYTPRGKEVDGVWYRGYVVCTTRRPPVTWSLSPDGASTSKVPLRNEETQQVFIGIFPDSHIYIRDHLSDAEGRLTELAASMNGQGAPSITGRGSGLGHAPSRSISSSVGSPAESFMTWAKDKSSLASLRELPEDGTLDMARPLRYNPASSLRSASPTESQMKPLPPRPSLRTGDDTVSGAFQPIVDEIASAMREWHTLMFHHLARRDYRLFHIVRGHIDALHLGRRQLLAQTLSAEETINMRQECVLRLVAGNRVQDLDIIVRHPTWGGLVTTDVEGEIEPRSWISAVRMYAMQQSLAYLDVSCDDCVSGSVVEHATGTQPSPAHSAFPEAHQRSFPATHRHSVGLNTLATQTPARHSSLSLNRSSAPSASKFYHVMVDVRSFSAAICGPGDTAELFFSLYHRNSEQFLTEDFCVVLDHTGQPVHPSQDGTSKRIRTLFLDLAASDMQDSLYLVCRIVRNGPMKLALHHTNGSHKRDGTHDDRAASALGMTGNNASSVGWADTSGASNGVDASQQFRRPFGCAVLELTPLTSMMAMVDASPLREFSMPVFVPTNESMFSILHQCILENATKEIEKSPRADSVNVSVKIFKGDRTAVVRENTSLLLDIPQTQRLGFPDVVFPGETRNELYVKLWSGQFTTSTHSFVSNGTHSSGKSRNSTNRLSTFAGLTLNRGSTIGSITASPPNIQVTIEVRDSSGRAVEGALSRGAGEPPMTRFESTIYARCNEPTFGELLKVQLDQDMAKLFHSDARPNWHLFFTIRNRGGRASKSDKNGRPTTATGDPEERPFAFAFQPLFPDGRSFLGDGSHNLTLYKWEKLGADVYLSTKGRNADGDLQPVRHPHADLTPLRDTLTIRTSLCSTALTQDSVLLSLLNWEQISDRTLLSTILKKFTFVGEAEIVKFLQPIFDALFGIMVSSGNSEGEVDDLVFNALVTVLGIVQDRRFTNFRPVLDIYIAKHFDFHMAAMHIVRAMGRLLSNPASSETASALRNALKVWYHIFRFITRARELQKAREGHLGGTTADVLEQQFRRELRGHLNEVNELMSSSSPEVLGTQMIALQHFPSILPELAKIYPTVELVSIVTNFANTITAGRGTIVLRKLIMYQQIIGGFLFDNPQARALLVEAMVAWIRPHFGKFDDFTQTMSGDSESAKDAARVSWLEGTRLCVTIIAVMLDRLQTSLVDPAVTADRRRLKQEQENVENLLPLLPRLLESYRELNSQASRRAMERARINSNQKLTPAVAFPSSYPFSLLATLPESPRPSKSSMPHEAVFVPGLGEIAIVILSLILSTPKKMMLAFLDDSLGIEGPERFVSLLTQFFAVATSVLDYEAFPPAWLNANVLAHKVLIRMLEPITSIMESNFIPPQEEQASFRADLWRQCFGVLLKLLSSDQLVIEEFSPQKRRAVWRLAGDVRGQGADLLLNLWQSLGWAENSVGGMATPVKYGGYQVHLNSLVGQIVNLCLSHHDSVRNNAAQMLYSMIVAEYHRSDNFDSIENEIVTRLDLLFMSDSKGDDISRAFFIGQLRNLFDSSDVDEGLRERVSAFLDSVDLFLELLLSVRALPEGDEFADDRVIATVRHLPIFHWSRDLTLCQMHLQAQNFVEAALTLKLHADLHEWDLNTFVPPMEDLGLPQQSQFHRKETLCLLILDYLGKGKAWERAIEICKELIYQHAEVTFNYVRLSEILRHQANLYEHIVTNQRYYADYYRVSFFGDFPSAIRNKSFIYRGYEWEKYAAFCERMANKHPGARVLKTMGDPPVDIRFGNDLYIQVSAVTPEPDRTSPLFTNPEVPAAVRAYYEHCDINLFSSSRQVRRTAQDGSEETWLEKAYFTTEETFPTVLRRSEIIAIEVAEISPVEAALTEVEEKTKELTALYQKYGALAKTNQETSTNVLSMALNNVVDAPATSGIQAYKEMFLNADYRHRNPDRAESLAKLQVAVDDQLRMIDACLKLHGQLCPPEFISFQSTLESFFQRNFADDIRRLNLDTTSAAIQRERSMDLRSSSYEQSLRPSTSTVSTMRAFVIPPLNLGRPLTSPAPMSPSSSSFSPAEPAPQQTPLQKHLAHLARHVPYLARSPLEVYP</sequence>
<name>D8QD18_SCHCM</name>
<keyword evidence="3" id="KW-0597">Phosphoprotein</keyword>
<dbReference type="InterPro" id="IPR016024">
    <property type="entry name" value="ARM-type_fold"/>
</dbReference>
<feature type="region of interest" description="Disordered" evidence="6">
    <location>
        <begin position="145"/>
        <end position="171"/>
    </location>
</feature>
<dbReference type="PANTHER" id="PTHR45653">
    <property type="entry name" value="DEDICATOR OF CYTOKINESIS"/>
    <property type="match status" value="1"/>
</dbReference>
<dbReference type="Pfam" id="PF23554">
    <property type="entry name" value="TPR_DOCK"/>
    <property type="match status" value="2"/>
</dbReference>
<dbReference type="Pfam" id="PF16172">
    <property type="entry name" value="DOCK_N"/>
    <property type="match status" value="1"/>
</dbReference>
<dbReference type="InterPro" id="IPR042455">
    <property type="entry name" value="DOCK_N_sub1"/>
</dbReference>
<dbReference type="STRING" id="578458.D8QD18"/>
<evidence type="ECO:0000256" key="5">
    <source>
        <dbReference type="PROSITE-ProRule" id="PRU00983"/>
    </source>
</evidence>
<feature type="region of interest" description="Disordered" evidence="6">
    <location>
        <begin position="19"/>
        <end position="46"/>
    </location>
</feature>
<dbReference type="HOGENOM" id="CLU_000595_3_0_1"/>
<dbReference type="PANTHER" id="PTHR45653:SF10">
    <property type="entry name" value="MYOBLAST CITY, ISOFORM B"/>
    <property type="match status" value="1"/>
</dbReference>
<dbReference type="InterPro" id="IPR032376">
    <property type="entry name" value="DOCK_N"/>
</dbReference>
<dbReference type="GO" id="GO:0031267">
    <property type="term" value="F:small GTPase binding"/>
    <property type="evidence" value="ECO:0007669"/>
    <property type="project" value="TreeGrafter"/>
</dbReference>
<feature type="region of interest" description="Disordered" evidence="6">
    <location>
        <begin position="826"/>
        <end position="846"/>
    </location>
</feature>
<feature type="compositionally biased region" description="Low complexity" evidence="6">
    <location>
        <begin position="2089"/>
        <end position="2109"/>
    </location>
</feature>
<comment type="subcellular location">
    <subcellularLocation>
        <location evidence="1">Cytoplasm</location>
    </subcellularLocation>
</comment>
<organism evidence="10">
    <name type="scientific">Schizophyllum commune (strain H4-8 / FGSC 9210)</name>
    <name type="common">Split gill fungus</name>
    <dbReference type="NCBI Taxonomy" id="578458"/>
    <lineage>
        <taxon>Eukaryota</taxon>
        <taxon>Fungi</taxon>
        <taxon>Dikarya</taxon>
        <taxon>Basidiomycota</taxon>
        <taxon>Agaricomycotina</taxon>
        <taxon>Agaricomycetes</taxon>
        <taxon>Agaricomycetidae</taxon>
        <taxon>Agaricales</taxon>
        <taxon>Schizophyllaceae</taxon>
        <taxon>Schizophyllum</taxon>
    </lineage>
</organism>
<dbReference type="InterPro" id="IPR043161">
    <property type="entry name" value="DOCK_C_lobe_A"/>
</dbReference>
<dbReference type="InterPro" id="IPR027357">
    <property type="entry name" value="DOCKER_dom"/>
</dbReference>
<gene>
    <name evidence="9" type="ORF">SCHCODRAFT_17013</name>
</gene>
<dbReference type="VEuPathDB" id="FungiDB:SCHCODRAFT_02509868"/>
<dbReference type="InterPro" id="IPR027007">
    <property type="entry name" value="C2_DOCK-type_domain"/>
</dbReference>
<dbReference type="InterPro" id="IPR046769">
    <property type="entry name" value="DOCKER_Lobe_A"/>
</dbReference>
<dbReference type="InterPro" id="IPR026791">
    <property type="entry name" value="DOCK"/>
</dbReference>
<evidence type="ECO:0000259" key="7">
    <source>
        <dbReference type="PROSITE" id="PS51650"/>
    </source>
</evidence>
<dbReference type="PROSITE" id="PS51651">
    <property type="entry name" value="DOCKER"/>
    <property type="match status" value="1"/>
</dbReference>
<accession>D8QD18</accession>
<proteinExistence type="inferred from homology"/>
<evidence type="ECO:0008006" key="11">
    <source>
        <dbReference type="Google" id="ProtNLM"/>
    </source>
</evidence>
<reference evidence="9 10" key="1">
    <citation type="journal article" date="2010" name="Nat. Biotechnol.">
        <title>Genome sequence of the model mushroom Schizophyllum commune.</title>
        <authorList>
            <person name="Ohm R.A."/>
            <person name="de Jong J.F."/>
            <person name="Lugones L.G."/>
            <person name="Aerts A."/>
            <person name="Kothe E."/>
            <person name="Stajich J.E."/>
            <person name="de Vries R.P."/>
            <person name="Record E."/>
            <person name="Levasseur A."/>
            <person name="Baker S.E."/>
            <person name="Bartholomew K.A."/>
            <person name="Coutinho P.M."/>
            <person name="Erdmann S."/>
            <person name="Fowler T.J."/>
            <person name="Gathman A.C."/>
            <person name="Lombard V."/>
            <person name="Henrissat B."/>
            <person name="Knabe N."/>
            <person name="Kuees U."/>
            <person name="Lilly W.W."/>
            <person name="Lindquist E."/>
            <person name="Lucas S."/>
            <person name="Magnuson J.K."/>
            <person name="Piumi F."/>
            <person name="Raudaskoski M."/>
            <person name="Salamov A."/>
            <person name="Schmutz J."/>
            <person name="Schwarze F.W.M.R."/>
            <person name="vanKuyk P.A."/>
            <person name="Horton J.S."/>
            <person name="Grigoriev I.V."/>
            <person name="Woesten H.A.B."/>
        </authorList>
    </citation>
    <scope>NUCLEOTIDE SEQUENCE [LARGE SCALE GENOMIC DNA]</scope>
    <source>
        <strain evidence="10">H4-8 / FGSC 9210</strain>
    </source>
</reference>
<dbReference type="InterPro" id="IPR056372">
    <property type="entry name" value="TPR_DOCK"/>
</dbReference>
<keyword evidence="2" id="KW-0963">Cytoplasm</keyword>
<evidence type="ECO:0000259" key="8">
    <source>
        <dbReference type="PROSITE" id="PS51651"/>
    </source>
</evidence>
<feature type="domain" description="DOCKER" evidence="8">
    <location>
        <begin position="1633"/>
        <end position="2044"/>
    </location>
</feature>
<dbReference type="GO" id="GO:0005886">
    <property type="term" value="C:plasma membrane"/>
    <property type="evidence" value="ECO:0007669"/>
    <property type="project" value="TreeGrafter"/>
</dbReference>
<keyword evidence="4" id="KW-0344">Guanine-nucleotide releasing factor</keyword>
<keyword evidence="10" id="KW-1185">Reference proteome</keyword>
<dbReference type="InParanoid" id="D8QD18"/>
<dbReference type="CDD" id="cd11684">
    <property type="entry name" value="DHR2_DOCK"/>
    <property type="match status" value="1"/>
</dbReference>
<evidence type="ECO:0000256" key="1">
    <source>
        <dbReference type="ARBA" id="ARBA00004496"/>
    </source>
</evidence>
<dbReference type="InterPro" id="IPR035892">
    <property type="entry name" value="C2_domain_sf"/>
</dbReference>
<feature type="domain" description="C2 DOCK-type" evidence="7">
    <location>
        <begin position="687"/>
        <end position="920"/>
    </location>
</feature>
<feature type="region of interest" description="Disordered" evidence="6">
    <location>
        <begin position="377"/>
        <end position="396"/>
    </location>
</feature>
<dbReference type="Gene3D" id="1.20.1270.350">
    <property type="entry name" value="Dedicator of cytokinesis N-terminal subdomain"/>
    <property type="match status" value="1"/>
</dbReference>
<comment type="similarity">
    <text evidence="5">Belongs to the DOCK family.</text>
</comment>
<dbReference type="GO" id="GO:0005085">
    <property type="term" value="F:guanyl-nucleotide exchange factor activity"/>
    <property type="evidence" value="ECO:0007669"/>
    <property type="project" value="UniProtKB-KW"/>
</dbReference>
<dbReference type="Gene3D" id="1.25.40.410">
    <property type="match status" value="1"/>
</dbReference>
<dbReference type="EMBL" id="GL377309">
    <property type="protein sequence ID" value="EFI94626.1"/>
    <property type="molecule type" value="Genomic_DNA"/>
</dbReference>
<dbReference type="PROSITE" id="PS51650">
    <property type="entry name" value="C2_DOCK"/>
    <property type="match status" value="1"/>
</dbReference>
<dbReference type="eggNOG" id="KOG1998">
    <property type="taxonomic scope" value="Eukaryota"/>
</dbReference>